<dbReference type="PANTHER" id="PTHR19857:SF8">
    <property type="entry name" value="ANGIO-ASSOCIATED MIGRATORY CELL PROTEIN"/>
    <property type="match status" value="1"/>
</dbReference>
<evidence type="ECO:0000256" key="6">
    <source>
        <dbReference type="ARBA" id="ARBA00072425"/>
    </source>
</evidence>
<dbReference type="InterPro" id="IPR015943">
    <property type="entry name" value="WD40/YVTN_repeat-like_dom_sf"/>
</dbReference>
<dbReference type="PROSITE" id="PS50082">
    <property type="entry name" value="WD_REPEATS_2"/>
    <property type="match status" value="6"/>
</dbReference>
<feature type="repeat" description="WD" evidence="7">
    <location>
        <begin position="298"/>
        <end position="332"/>
    </location>
</feature>
<dbReference type="AlphaFoldDB" id="R7U128"/>
<dbReference type="Pfam" id="PF00400">
    <property type="entry name" value="WD40"/>
    <property type="match status" value="5"/>
</dbReference>
<evidence type="ECO:0000256" key="5">
    <source>
        <dbReference type="ARBA" id="ARBA00059273"/>
    </source>
</evidence>
<reference evidence="10" key="3">
    <citation type="submission" date="2015-06" db="UniProtKB">
        <authorList>
            <consortium name="EnsemblMetazoa"/>
        </authorList>
    </citation>
    <scope>IDENTIFICATION</scope>
</reference>
<evidence type="ECO:0000256" key="1">
    <source>
        <dbReference type="ARBA" id="ARBA00004496"/>
    </source>
</evidence>
<dbReference type="CDD" id="cd00200">
    <property type="entry name" value="WD40"/>
    <property type="match status" value="1"/>
</dbReference>
<dbReference type="EMBL" id="AMQN01000265">
    <property type="status" value="NOT_ANNOTATED_CDS"/>
    <property type="molecule type" value="Genomic_DNA"/>
</dbReference>
<evidence type="ECO:0000313" key="11">
    <source>
        <dbReference type="Proteomes" id="UP000014760"/>
    </source>
</evidence>
<accession>R7U128</accession>
<dbReference type="GO" id="GO:0005737">
    <property type="term" value="C:cytoplasm"/>
    <property type="evidence" value="ECO:0007669"/>
    <property type="project" value="UniProtKB-SubCell"/>
</dbReference>
<dbReference type="FunFam" id="2.130.10.10:FF:000074">
    <property type="entry name" value="Angio-associated migratory cell protein-like protein"/>
    <property type="match status" value="1"/>
</dbReference>
<dbReference type="PANTHER" id="PTHR19857">
    <property type="entry name" value="MITOCHONDRIAL DIVISION PROTEIN 1-RELATED"/>
    <property type="match status" value="1"/>
</dbReference>
<dbReference type="STRING" id="283909.R7U128"/>
<feature type="repeat" description="WD" evidence="7">
    <location>
        <begin position="208"/>
        <end position="235"/>
    </location>
</feature>
<dbReference type="Gene3D" id="2.130.10.10">
    <property type="entry name" value="YVTN repeat-like/Quinoprotein amine dehydrogenase"/>
    <property type="match status" value="1"/>
</dbReference>
<evidence type="ECO:0000313" key="10">
    <source>
        <dbReference type="EnsemblMetazoa" id="CapteP176282"/>
    </source>
</evidence>
<feature type="compositionally biased region" description="Acidic residues" evidence="8">
    <location>
        <begin position="292"/>
        <end position="304"/>
    </location>
</feature>
<dbReference type="InterPro" id="IPR051179">
    <property type="entry name" value="WD_repeat_multifunction"/>
</dbReference>
<organism evidence="9">
    <name type="scientific">Capitella teleta</name>
    <name type="common">Polychaete worm</name>
    <dbReference type="NCBI Taxonomy" id="283909"/>
    <lineage>
        <taxon>Eukaryota</taxon>
        <taxon>Metazoa</taxon>
        <taxon>Spiralia</taxon>
        <taxon>Lophotrochozoa</taxon>
        <taxon>Annelida</taxon>
        <taxon>Polychaeta</taxon>
        <taxon>Sedentaria</taxon>
        <taxon>Scolecida</taxon>
        <taxon>Capitellidae</taxon>
        <taxon>Capitella</taxon>
    </lineage>
</organism>
<dbReference type="HOGENOM" id="CLU_000288_57_9_1"/>
<reference evidence="11" key="1">
    <citation type="submission" date="2012-12" db="EMBL/GenBank/DDBJ databases">
        <authorList>
            <person name="Hellsten U."/>
            <person name="Grimwood J."/>
            <person name="Chapman J.A."/>
            <person name="Shapiro H."/>
            <person name="Aerts A."/>
            <person name="Otillar R.P."/>
            <person name="Terry A.Y."/>
            <person name="Boore J.L."/>
            <person name="Simakov O."/>
            <person name="Marletaz F."/>
            <person name="Cho S.-J."/>
            <person name="Edsinger-Gonzales E."/>
            <person name="Havlak P."/>
            <person name="Kuo D.-H."/>
            <person name="Larsson T."/>
            <person name="Lv J."/>
            <person name="Arendt D."/>
            <person name="Savage R."/>
            <person name="Osoegawa K."/>
            <person name="de Jong P."/>
            <person name="Lindberg D.R."/>
            <person name="Seaver E.C."/>
            <person name="Weisblat D.A."/>
            <person name="Putnam N.H."/>
            <person name="Grigoriev I.V."/>
            <person name="Rokhsar D.S."/>
        </authorList>
    </citation>
    <scope>NUCLEOTIDE SEQUENCE</scope>
    <source>
        <strain evidence="11">I ESC-2004</strain>
    </source>
</reference>
<keyword evidence="3 7" id="KW-0853">WD repeat</keyword>
<keyword evidence="11" id="KW-1185">Reference proteome</keyword>
<dbReference type="EnsemblMetazoa" id="CapteT176282">
    <property type="protein sequence ID" value="CapteP176282"/>
    <property type="gene ID" value="CapteG176282"/>
</dbReference>
<comment type="function">
    <text evidence="5">Plays a role in angiogenesis and cell migration. In smooth muscle cell migration, may act through the RhoA pathway.</text>
</comment>
<evidence type="ECO:0000256" key="7">
    <source>
        <dbReference type="PROSITE-ProRule" id="PRU00221"/>
    </source>
</evidence>
<feature type="region of interest" description="Disordered" evidence="8">
    <location>
        <begin position="284"/>
        <end position="304"/>
    </location>
</feature>
<evidence type="ECO:0000256" key="2">
    <source>
        <dbReference type="ARBA" id="ARBA00022490"/>
    </source>
</evidence>
<dbReference type="InterPro" id="IPR001680">
    <property type="entry name" value="WD40_rpt"/>
</dbReference>
<feature type="repeat" description="WD" evidence="7">
    <location>
        <begin position="113"/>
        <end position="154"/>
    </location>
</feature>
<feature type="repeat" description="WD" evidence="7">
    <location>
        <begin position="70"/>
        <end position="112"/>
    </location>
</feature>
<dbReference type="EMBL" id="KB308724">
    <property type="protein sequence ID" value="ELT96890.1"/>
    <property type="molecule type" value="Genomic_DNA"/>
</dbReference>
<evidence type="ECO:0000256" key="4">
    <source>
        <dbReference type="ARBA" id="ARBA00022737"/>
    </source>
</evidence>
<reference evidence="9 11" key="2">
    <citation type="journal article" date="2013" name="Nature">
        <title>Insights into bilaterian evolution from three spiralian genomes.</title>
        <authorList>
            <person name="Simakov O."/>
            <person name="Marletaz F."/>
            <person name="Cho S.J."/>
            <person name="Edsinger-Gonzales E."/>
            <person name="Havlak P."/>
            <person name="Hellsten U."/>
            <person name="Kuo D.H."/>
            <person name="Larsson T."/>
            <person name="Lv J."/>
            <person name="Arendt D."/>
            <person name="Savage R."/>
            <person name="Osoegawa K."/>
            <person name="de Jong P."/>
            <person name="Grimwood J."/>
            <person name="Chapman J.A."/>
            <person name="Shapiro H."/>
            <person name="Aerts A."/>
            <person name="Otillar R.P."/>
            <person name="Terry A.Y."/>
            <person name="Boore J.L."/>
            <person name="Grigoriev I.V."/>
            <person name="Lindberg D.R."/>
            <person name="Seaver E.C."/>
            <person name="Weisblat D.A."/>
            <person name="Putnam N.H."/>
            <person name="Rokhsar D.S."/>
        </authorList>
    </citation>
    <scope>NUCLEOTIDE SEQUENCE</scope>
    <source>
        <strain evidence="9 11">I ESC-2004</strain>
    </source>
</reference>
<protein>
    <recommendedName>
        <fullName evidence="6">Angio-associated migratory cell protein</fullName>
    </recommendedName>
</protein>
<dbReference type="InterPro" id="IPR036322">
    <property type="entry name" value="WD40_repeat_dom_sf"/>
</dbReference>
<feature type="compositionally biased region" description="Acidic residues" evidence="8">
    <location>
        <begin position="12"/>
        <end position="47"/>
    </location>
</feature>
<evidence type="ECO:0000256" key="3">
    <source>
        <dbReference type="ARBA" id="ARBA00022574"/>
    </source>
</evidence>
<sequence>MAPFPEMHNPDQNEDGNEDAFANEEDEFLTEDDLQEIPDEEQNPEDEMIADMDNMDLEEEPVKDDAAVVFSKHTDSVFAVCVDPAFSSYALTGGEDDVAYVWKISSGEVFMECTGHKDSVTCVGFSHDSTMAATGDMGGLIKVWSMASKEEIWSFEVSDLEWIEWHHAAHVLLAGTTMGDMWMWKIPSGECKTFQGSGHSCTVGRIMPDGKRVVCGYEDGSVKFWDLKAATALRTVAAHKGSITSLVCHHENVIVMTGSTDVTSKLINSQSGKILTTFECGASDAAPKTQEDMEDEEEAGQEDSVEALGFSKDGQYMATGTLIGMLTIWDMQVLKPRFQCKHNAGIVRLCWHPSSPSVFTCTLDGVVRRWDARSGKCEGEWTGHMSDILDLALVKDGSCIISASGDRTARVFMLNSAAS</sequence>
<gene>
    <name evidence="9" type="ORF">CAPTEDRAFT_176282</name>
</gene>
<evidence type="ECO:0000256" key="8">
    <source>
        <dbReference type="SAM" id="MobiDB-lite"/>
    </source>
</evidence>
<dbReference type="PROSITE" id="PS50294">
    <property type="entry name" value="WD_REPEATS_REGION"/>
    <property type="match status" value="2"/>
</dbReference>
<feature type="region of interest" description="Disordered" evidence="8">
    <location>
        <begin position="1"/>
        <end position="47"/>
    </location>
</feature>
<evidence type="ECO:0000313" key="9">
    <source>
        <dbReference type="EMBL" id="ELT96890.1"/>
    </source>
</evidence>
<keyword evidence="2" id="KW-0963">Cytoplasm</keyword>
<feature type="repeat" description="WD" evidence="7">
    <location>
        <begin position="339"/>
        <end position="380"/>
    </location>
</feature>
<proteinExistence type="predicted"/>
<dbReference type="Proteomes" id="UP000014760">
    <property type="component" value="Unassembled WGS sequence"/>
</dbReference>
<dbReference type="SMART" id="SM00320">
    <property type="entry name" value="WD40"/>
    <property type="match status" value="7"/>
</dbReference>
<name>R7U128_CAPTE</name>
<feature type="repeat" description="WD" evidence="7">
    <location>
        <begin position="381"/>
        <end position="419"/>
    </location>
</feature>
<dbReference type="OMA" id="GPDEVMW"/>
<dbReference type="FunCoup" id="R7U128">
    <property type="interactions" value="2020"/>
</dbReference>
<dbReference type="OrthoDB" id="10261640at2759"/>
<dbReference type="SUPFAM" id="SSF50978">
    <property type="entry name" value="WD40 repeat-like"/>
    <property type="match status" value="1"/>
</dbReference>
<comment type="subcellular location">
    <subcellularLocation>
        <location evidence="1">Cytoplasm</location>
    </subcellularLocation>
</comment>
<keyword evidence="4" id="KW-0677">Repeat</keyword>